<dbReference type="EMBL" id="BGPR01007957">
    <property type="protein sequence ID" value="GBN30658.1"/>
    <property type="molecule type" value="Genomic_DNA"/>
</dbReference>
<dbReference type="AlphaFoldDB" id="A0A4Y2MU27"/>
<proteinExistence type="predicted"/>
<gene>
    <name evidence="1" type="ORF">AVEN_237539_1</name>
</gene>
<protein>
    <submittedName>
        <fullName evidence="1">Uncharacterized protein</fullName>
    </submittedName>
</protein>
<accession>A0A4Y2MU27</accession>
<sequence>MDTEAINHKFIACSMKHLFYDFIPTISRKIYGAYPNCTFLMFINDSTLEQLPIPVLDCFGSSTDEEAEPYQQNYGDYHTNLPKEIVFTPQDSTTDIRKSSSHQ</sequence>
<comment type="caution">
    <text evidence="1">The sequence shown here is derived from an EMBL/GenBank/DDBJ whole genome shotgun (WGS) entry which is preliminary data.</text>
</comment>
<dbReference type="Proteomes" id="UP000499080">
    <property type="component" value="Unassembled WGS sequence"/>
</dbReference>
<evidence type="ECO:0000313" key="1">
    <source>
        <dbReference type="EMBL" id="GBN30658.1"/>
    </source>
</evidence>
<name>A0A4Y2MU27_ARAVE</name>
<evidence type="ECO:0000313" key="2">
    <source>
        <dbReference type="Proteomes" id="UP000499080"/>
    </source>
</evidence>
<keyword evidence="2" id="KW-1185">Reference proteome</keyword>
<reference evidence="1 2" key="1">
    <citation type="journal article" date="2019" name="Sci. Rep.">
        <title>Orb-weaving spider Araneus ventricosus genome elucidates the spidroin gene catalogue.</title>
        <authorList>
            <person name="Kono N."/>
            <person name="Nakamura H."/>
            <person name="Ohtoshi R."/>
            <person name="Moran D.A.P."/>
            <person name="Shinohara A."/>
            <person name="Yoshida Y."/>
            <person name="Fujiwara M."/>
            <person name="Mori M."/>
            <person name="Tomita M."/>
            <person name="Arakawa K."/>
        </authorList>
    </citation>
    <scope>NUCLEOTIDE SEQUENCE [LARGE SCALE GENOMIC DNA]</scope>
</reference>
<organism evidence="1 2">
    <name type="scientific">Araneus ventricosus</name>
    <name type="common">Orbweaver spider</name>
    <name type="synonym">Epeira ventricosa</name>
    <dbReference type="NCBI Taxonomy" id="182803"/>
    <lineage>
        <taxon>Eukaryota</taxon>
        <taxon>Metazoa</taxon>
        <taxon>Ecdysozoa</taxon>
        <taxon>Arthropoda</taxon>
        <taxon>Chelicerata</taxon>
        <taxon>Arachnida</taxon>
        <taxon>Araneae</taxon>
        <taxon>Araneomorphae</taxon>
        <taxon>Entelegynae</taxon>
        <taxon>Araneoidea</taxon>
        <taxon>Araneidae</taxon>
        <taxon>Araneus</taxon>
    </lineage>
</organism>